<dbReference type="RefSeq" id="XP_014144489.1">
    <property type="nucleotide sequence ID" value="XM_014289014.1"/>
</dbReference>
<dbReference type="GeneID" id="25917388"/>
<dbReference type="EMBL" id="KQ250728">
    <property type="protein sequence ID" value="KNC70587.1"/>
    <property type="molecule type" value="Genomic_DNA"/>
</dbReference>
<sequence>MVDNENVLQSSAGDTPHSSAQTIAKRVYTMPLRIDPSKDQLNFIRYLQLYDLLYAAV</sequence>
<reference evidence="2 3" key="1">
    <citation type="submission" date="2011-02" db="EMBL/GenBank/DDBJ databases">
        <title>The Genome Sequence of Sphaeroforma arctica JP610.</title>
        <authorList>
            <consortium name="The Broad Institute Genome Sequencing Platform"/>
            <person name="Russ C."/>
            <person name="Cuomo C."/>
            <person name="Young S.K."/>
            <person name="Zeng Q."/>
            <person name="Gargeya S."/>
            <person name="Alvarado L."/>
            <person name="Berlin A."/>
            <person name="Chapman S.B."/>
            <person name="Chen Z."/>
            <person name="Freedman E."/>
            <person name="Gellesch M."/>
            <person name="Goldberg J."/>
            <person name="Griggs A."/>
            <person name="Gujja S."/>
            <person name="Heilman E."/>
            <person name="Heiman D."/>
            <person name="Howarth C."/>
            <person name="Mehta T."/>
            <person name="Neiman D."/>
            <person name="Pearson M."/>
            <person name="Roberts A."/>
            <person name="Saif S."/>
            <person name="Shea T."/>
            <person name="Shenoy N."/>
            <person name="Sisk P."/>
            <person name="Stolte C."/>
            <person name="Sykes S."/>
            <person name="White J."/>
            <person name="Yandava C."/>
            <person name="Burger G."/>
            <person name="Gray M.W."/>
            <person name="Holland P.W.H."/>
            <person name="King N."/>
            <person name="Lang F.B.F."/>
            <person name="Roger A.J."/>
            <person name="Ruiz-Trillo I."/>
            <person name="Haas B."/>
            <person name="Nusbaum C."/>
            <person name="Birren B."/>
        </authorList>
    </citation>
    <scope>NUCLEOTIDE SEQUENCE [LARGE SCALE GENOMIC DNA]</scope>
    <source>
        <strain evidence="2 3">JP610</strain>
    </source>
</reference>
<accession>A0A0L0F1N3</accession>
<evidence type="ECO:0000256" key="1">
    <source>
        <dbReference type="SAM" id="MobiDB-lite"/>
    </source>
</evidence>
<evidence type="ECO:0000313" key="2">
    <source>
        <dbReference type="EMBL" id="KNC70587.1"/>
    </source>
</evidence>
<dbReference type="AlphaFoldDB" id="A0A0L0F1N3"/>
<name>A0A0L0F1N3_9EUKA</name>
<keyword evidence="3" id="KW-1185">Reference proteome</keyword>
<proteinExistence type="predicted"/>
<evidence type="ECO:0000313" key="3">
    <source>
        <dbReference type="Proteomes" id="UP000054560"/>
    </source>
</evidence>
<protein>
    <submittedName>
        <fullName evidence="2">Uncharacterized protein</fullName>
    </submittedName>
</protein>
<organism evidence="2 3">
    <name type="scientific">Sphaeroforma arctica JP610</name>
    <dbReference type="NCBI Taxonomy" id="667725"/>
    <lineage>
        <taxon>Eukaryota</taxon>
        <taxon>Ichthyosporea</taxon>
        <taxon>Ichthyophonida</taxon>
        <taxon>Sphaeroforma</taxon>
    </lineage>
</organism>
<dbReference type="Proteomes" id="UP000054560">
    <property type="component" value="Unassembled WGS sequence"/>
</dbReference>
<gene>
    <name evidence="2" type="ORF">SARC_16884</name>
</gene>
<feature type="non-terminal residue" evidence="2">
    <location>
        <position position="57"/>
    </location>
</feature>
<feature type="region of interest" description="Disordered" evidence="1">
    <location>
        <begin position="1"/>
        <end position="20"/>
    </location>
</feature>